<name>A0A0A2KXT8_PENIT</name>
<dbReference type="EMBL" id="JQGA01000918">
    <property type="protein sequence ID" value="KGO71743.1"/>
    <property type="molecule type" value="Genomic_DNA"/>
</dbReference>
<reference evidence="1 2" key="1">
    <citation type="journal article" date="2015" name="Mol. Plant Microbe Interact.">
        <title>Genome, transcriptome, and functional analyses of Penicillium expansum provide new insights into secondary metabolism and pathogenicity.</title>
        <authorList>
            <person name="Ballester A.R."/>
            <person name="Marcet-Houben M."/>
            <person name="Levin E."/>
            <person name="Sela N."/>
            <person name="Selma-Lazaro C."/>
            <person name="Carmona L."/>
            <person name="Wisniewski M."/>
            <person name="Droby S."/>
            <person name="Gonzalez-Candelas L."/>
            <person name="Gabaldon T."/>
        </authorList>
    </citation>
    <scope>NUCLEOTIDE SEQUENCE [LARGE SCALE GENOMIC DNA]</scope>
    <source>
        <strain evidence="1 2">PHI-1</strain>
    </source>
</reference>
<evidence type="ECO:0000313" key="2">
    <source>
        <dbReference type="Proteomes" id="UP000030104"/>
    </source>
</evidence>
<dbReference type="OrthoDB" id="10485574at2759"/>
<dbReference type="Proteomes" id="UP000030104">
    <property type="component" value="Unassembled WGS sequence"/>
</dbReference>
<protein>
    <submittedName>
        <fullName evidence="1">Uncharacterized protein</fullName>
    </submittedName>
</protein>
<keyword evidence="2" id="KW-1185">Reference proteome</keyword>
<organism evidence="1 2">
    <name type="scientific">Penicillium italicum</name>
    <name type="common">Blue mold</name>
    <dbReference type="NCBI Taxonomy" id="40296"/>
    <lineage>
        <taxon>Eukaryota</taxon>
        <taxon>Fungi</taxon>
        <taxon>Dikarya</taxon>
        <taxon>Ascomycota</taxon>
        <taxon>Pezizomycotina</taxon>
        <taxon>Eurotiomycetes</taxon>
        <taxon>Eurotiomycetidae</taxon>
        <taxon>Eurotiales</taxon>
        <taxon>Aspergillaceae</taxon>
        <taxon>Penicillium</taxon>
    </lineage>
</organism>
<dbReference type="HOGENOM" id="CLU_3107119_0_0_1"/>
<comment type="caution">
    <text evidence="1">The sequence shown here is derived from an EMBL/GenBank/DDBJ whole genome shotgun (WGS) entry which is preliminary data.</text>
</comment>
<gene>
    <name evidence="1" type="ORF">PITC_027560</name>
</gene>
<evidence type="ECO:0000313" key="1">
    <source>
        <dbReference type="EMBL" id="KGO71743.1"/>
    </source>
</evidence>
<proteinExistence type="predicted"/>
<dbReference type="AlphaFoldDB" id="A0A0A2KXT8"/>
<accession>A0A0A2KXT8</accession>
<sequence length="51" mass="5552">MKNEESGMIIFELNGWKSAVISNSISMVADQVTGCRQTKGYLGENGHPHGE</sequence>